<accession>K1QKC9</accession>
<name>K1QKC9_MAGGI</name>
<dbReference type="Pfam" id="PF00147">
    <property type="entry name" value="Fibrinogen_C"/>
    <property type="match status" value="1"/>
</dbReference>
<sequence>MVIDLLQEILSEFARKTVHGVEKNQFANTKKCRAHTCFTLVNSVEEKGWRYYSSNDLDCKPKDCQAVYQAGHRRSGVYKIYPSGGASTDVVCDMETMGGGWTKIQNRFDGSVNFNRTWNDYKNGFGSATGEYWIGNDAIHELTKTNTSSLYVSITLTDATTLFELYETLSVSSENDNYRLFVEGQASGTLGNMMVIPAHPHLTNKGMVFTTLDRDNDLNPYTNCALVWNGGWWFNRCSFVFLNGPYASSSWEYAWKPFTGHRIQKTSMMIRRR</sequence>
<dbReference type="HOGENOM" id="CLU_038628_7_1_1"/>
<dbReference type="InterPro" id="IPR036056">
    <property type="entry name" value="Fibrinogen-like_C"/>
</dbReference>
<evidence type="ECO:0000313" key="1">
    <source>
        <dbReference type="EMBL" id="EKC37187.1"/>
    </source>
</evidence>
<dbReference type="NCBIfam" id="NF040941">
    <property type="entry name" value="GGGWT_bact"/>
    <property type="match status" value="1"/>
</dbReference>
<dbReference type="EMBL" id="JH817837">
    <property type="protein sequence ID" value="EKC37187.1"/>
    <property type="molecule type" value="Genomic_DNA"/>
</dbReference>
<dbReference type="SUPFAM" id="SSF56496">
    <property type="entry name" value="Fibrinogen C-terminal domain-like"/>
    <property type="match status" value="1"/>
</dbReference>
<proteinExistence type="predicted"/>
<dbReference type="AlphaFoldDB" id="K1QKC9"/>
<dbReference type="InterPro" id="IPR050373">
    <property type="entry name" value="Fibrinogen_C-term_domain"/>
</dbReference>
<gene>
    <name evidence="1" type="ORF">CGI_10014735</name>
</gene>
<dbReference type="Gene3D" id="3.90.215.10">
    <property type="entry name" value="Gamma Fibrinogen, chain A, domain 1"/>
    <property type="match status" value="1"/>
</dbReference>
<dbReference type="SMART" id="SM00186">
    <property type="entry name" value="FBG"/>
    <property type="match status" value="1"/>
</dbReference>
<dbReference type="GO" id="GO:0005615">
    <property type="term" value="C:extracellular space"/>
    <property type="evidence" value="ECO:0007669"/>
    <property type="project" value="TreeGrafter"/>
</dbReference>
<dbReference type="InterPro" id="IPR002181">
    <property type="entry name" value="Fibrinogen_a/b/g_C_dom"/>
</dbReference>
<dbReference type="PANTHER" id="PTHR19143">
    <property type="entry name" value="FIBRINOGEN/TENASCIN/ANGIOPOEITIN"/>
    <property type="match status" value="1"/>
</dbReference>
<organism evidence="1">
    <name type="scientific">Magallana gigas</name>
    <name type="common">Pacific oyster</name>
    <name type="synonym">Crassostrea gigas</name>
    <dbReference type="NCBI Taxonomy" id="29159"/>
    <lineage>
        <taxon>Eukaryota</taxon>
        <taxon>Metazoa</taxon>
        <taxon>Spiralia</taxon>
        <taxon>Lophotrochozoa</taxon>
        <taxon>Mollusca</taxon>
        <taxon>Bivalvia</taxon>
        <taxon>Autobranchia</taxon>
        <taxon>Pteriomorphia</taxon>
        <taxon>Ostreida</taxon>
        <taxon>Ostreoidea</taxon>
        <taxon>Ostreidae</taxon>
        <taxon>Magallana</taxon>
    </lineage>
</organism>
<dbReference type="InParanoid" id="K1QKC9"/>
<dbReference type="PROSITE" id="PS51406">
    <property type="entry name" value="FIBRINOGEN_C_2"/>
    <property type="match status" value="1"/>
</dbReference>
<protein>
    <submittedName>
        <fullName evidence="1">Fibroleukin</fullName>
    </submittedName>
</protein>
<reference evidence="1" key="1">
    <citation type="journal article" date="2012" name="Nature">
        <title>The oyster genome reveals stress adaptation and complexity of shell formation.</title>
        <authorList>
            <person name="Zhang G."/>
            <person name="Fang X."/>
            <person name="Guo X."/>
            <person name="Li L."/>
            <person name="Luo R."/>
            <person name="Xu F."/>
            <person name="Yang P."/>
            <person name="Zhang L."/>
            <person name="Wang X."/>
            <person name="Qi H."/>
            <person name="Xiong Z."/>
            <person name="Que H."/>
            <person name="Xie Y."/>
            <person name="Holland P.W."/>
            <person name="Paps J."/>
            <person name="Zhu Y."/>
            <person name="Wu F."/>
            <person name="Chen Y."/>
            <person name="Wang J."/>
            <person name="Peng C."/>
            <person name="Meng J."/>
            <person name="Yang L."/>
            <person name="Liu J."/>
            <person name="Wen B."/>
            <person name="Zhang N."/>
            <person name="Huang Z."/>
            <person name="Zhu Q."/>
            <person name="Feng Y."/>
            <person name="Mount A."/>
            <person name="Hedgecock D."/>
            <person name="Xu Z."/>
            <person name="Liu Y."/>
            <person name="Domazet-Loso T."/>
            <person name="Du Y."/>
            <person name="Sun X."/>
            <person name="Zhang S."/>
            <person name="Liu B."/>
            <person name="Cheng P."/>
            <person name="Jiang X."/>
            <person name="Li J."/>
            <person name="Fan D."/>
            <person name="Wang W."/>
            <person name="Fu W."/>
            <person name="Wang T."/>
            <person name="Wang B."/>
            <person name="Zhang J."/>
            <person name="Peng Z."/>
            <person name="Li Y."/>
            <person name="Li N."/>
            <person name="Wang J."/>
            <person name="Chen M."/>
            <person name="He Y."/>
            <person name="Tan F."/>
            <person name="Song X."/>
            <person name="Zheng Q."/>
            <person name="Huang R."/>
            <person name="Yang H."/>
            <person name="Du X."/>
            <person name="Chen L."/>
            <person name="Yang M."/>
            <person name="Gaffney P.M."/>
            <person name="Wang S."/>
            <person name="Luo L."/>
            <person name="She Z."/>
            <person name="Ming Y."/>
            <person name="Huang W."/>
            <person name="Zhang S."/>
            <person name="Huang B."/>
            <person name="Zhang Y."/>
            <person name="Qu T."/>
            <person name="Ni P."/>
            <person name="Miao G."/>
            <person name="Wang J."/>
            <person name="Wang Q."/>
            <person name="Steinberg C.E."/>
            <person name="Wang H."/>
            <person name="Li N."/>
            <person name="Qian L."/>
            <person name="Zhang G."/>
            <person name="Li Y."/>
            <person name="Yang H."/>
            <person name="Liu X."/>
            <person name="Wang J."/>
            <person name="Yin Y."/>
            <person name="Wang J."/>
        </authorList>
    </citation>
    <scope>NUCLEOTIDE SEQUENCE [LARGE SCALE GENOMIC DNA]</scope>
    <source>
        <strain evidence="1">05x7-T-G4-1.051#20</strain>
    </source>
</reference>
<dbReference type="InterPro" id="IPR014716">
    <property type="entry name" value="Fibrinogen_a/b/g_C_1"/>
</dbReference>
<dbReference type="CDD" id="cd00087">
    <property type="entry name" value="FReD"/>
    <property type="match status" value="1"/>
</dbReference>